<dbReference type="Gene3D" id="3.40.50.300">
    <property type="entry name" value="P-loop containing nucleotide triphosphate hydrolases"/>
    <property type="match status" value="1"/>
</dbReference>
<dbReference type="InterPro" id="IPR003439">
    <property type="entry name" value="ABC_transporter-like_ATP-bd"/>
</dbReference>
<dbReference type="EMBL" id="SZNT01000133">
    <property type="protein sequence ID" value="TKH11930.1"/>
    <property type="molecule type" value="Genomic_DNA"/>
</dbReference>
<gene>
    <name evidence="12" type="ORF">FC678_10850</name>
</gene>
<keyword evidence="4 10" id="KW-1003">Cell membrane</keyword>
<name>A0A9X8ZIB4_9BACI</name>
<comment type="function">
    <text evidence="9">Probably part of an ABC transporter complex. Responsible for energy coupling to the transport system.</text>
</comment>
<evidence type="ECO:0000256" key="8">
    <source>
        <dbReference type="ARBA" id="ARBA00023136"/>
    </source>
</evidence>
<evidence type="ECO:0000256" key="9">
    <source>
        <dbReference type="ARBA" id="ARBA00025157"/>
    </source>
</evidence>
<accession>A0A9X8ZIB4</accession>
<dbReference type="RefSeq" id="WP_137023628.1">
    <property type="nucleotide sequence ID" value="NZ_SZNT01000133.1"/>
</dbReference>
<dbReference type="FunFam" id="3.40.50.300:FF:000224">
    <property type="entry name" value="Energy-coupling factor transporter ATP-binding protein EcfA"/>
    <property type="match status" value="1"/>
</dbReference>
<evidence type="ECO:0000256" key="3">
    <source>
        <dbReference type="ARBA" id="ARBA00022448"/>
    </source>
</evidence>
<evidence type="ECO:0000256" key="2">
    <source>
        <dbReference type="ARBA" id="ARBA00005417"/>
    </source>
</evidence>
<dbReference type="InterPro" id="IPR005876">
    <property type="entry name" value="Co_trans_ATP-bd"/>
</dbReference>
<keyword evidence="5 10" id="KW-0547">Nucleotide-binding</keyword>
<dbReference type="PROSITE" id="PS00211">
    <property type="entry name" value="ABC_TRANSPORTER_1"/>
    <property type="match status" value="1"/>
</dbReference>
<evidence type="ECO:0000256" key="7">
    <source>
        <dbReference type="ARBA" id="ARBA00022967"/>
    </source>
</evidence>
<dbReference type="Proteomes" id="UP000309170">
    <property type="component" value="Unassembled WGS sequence"/>
</dbReference>
<dbReference type="PANTHER" id="PTHR43553">
    <property type="entry name" value="HEAVY METAL TRANSPORTER"/>
    <property type="match status" value="1"/>
</dbReference>
<protein>
    <recommendedName>
        <fullName evidence="10">ABC transporter ATP-binding protein</fullName>
    </recommendedName>
</protein>
<dbReference type="GO" id="GO:0016887">
    <property type="term" value="F:ATP hydrolysis activity"/>
    <property type="evidence" value="ECO:0007669"/>
    <property type="project" value="InterPro"/>
</dbReference>
<keyword evidence="3 10" id="KW-0813">Transport</keyword>
<dbReference type="SUPFAM" id="SSF52540">
    <property type="entry name" value="P-loop containing nucleoside triphosphate hydrolases"/>
    <property type="match status" value="1"/>
</dbReference>
<sequence>MDEHIFHIEGLTHQFADGTFALNDLSLTIKHGKKIALLGNNGAGKSTLFLHLNGLLQPTAGTIRFKGKKMKYDRKSLLSLRKQVGIVFQDPDSQLFSANVQQDISFGPMNLGWDRIKVQEKVNWAMAQTEVTELKDRPTHFLSLGQKKRVAIAGILAMEPDVWLLDEPTAGLDPYFSRQIMALLDSIHDPEKTIILSTHDVNLAYQWADEVVVMNDGKVIYQGDPISVFHDEDVLLQAHLEKPWVFEMFQALLQSRNPAERDFFPRTKKELLQKLETERIY</sequence>
<dbReference type="InterPro" id="IPR027417">
    <property type="entry name" value="P-loop_NTPase"/>
</dbReference>
<evidence type="ECO:0000256" key="10">
    <source>
        <dbReference type="RuleBase" id="RU364103"/>
    </source>
</evidence>
<dbReference type="CDD" id="cd03225">
    <property type="entry name" value="ABC_cobalt_CbiO_domain1"/>
    <property type="match status" value="1"/>
</dbReference>
<dbReference type="AlphaFoldDB" id="A0A9X8ZIB4"/>
<evidence type="ECO:0000313" key="13">
    <source>
        <dbReference type="Proteomes" id="UP000309170"/>
    </source>
</evidence>
<feature type="domain" description="ABC transporter" evidence="11">
    <location>
        <begin position="6"/>
        <end position="241"/>
    </location>
</feature>
<dbReference type="GO" id="GO:0043190">
    <property type="term" value="C:ATP-binding cassette (ABC) transporter complex"/>
    <property type="evidence" value="ECO:0007669"/>
    <property type="project" value="TreeGrafter"/>
</dbReference>
<dbReference type="InterPro" id="IPR003593">
    <property type="entry name" value="AAA+_ATPase"/>
</dbReference>
<comment type="subcellular location">
    <subcellularLocation>
        <location evidence="1 10">Cell membrane</location>
        <topology evidence="1 10">Peripheral membrane protein</topology>
    </subcellularLocation>
</comment>
<dbReference type="Pfam" id="PF00005">
    <property type="entry name" value="ABC_tran"/>
    <property type="match status" value="1"/>
</dbReference>
<dbReference type="InterPro" id="IPR050095">
    <property type="entry name" value="ECF_ABC_transporter_ATP-bd"/>
</dbReference>
<dbReference type="InterPro" id="IPR017871">
    <property type="entry name" value="ABC_transporter-like_CS"/>
</dbReference>
<evidence type="ECO:0000256" key="6">
    <source>
        <dbReference type="ARBA" id="ARBA00022840"/>
    </source>
</evidence>
<keyword evidence="6 10" id="KW-0067">ATP-binding</keyword>
<dbReference type="SMART" id="SM00382">
    <property type="entry name" value="AAA"/>
    <property type="match status" value="1"/>
</dbReference>
<dbReference type="PROSITE" id="PS50893">
    <property type="entry name" value="ABC_TRANSPORTER_2"/>
    <property type="match status" value="1"/>
</dbReference>
<proteinExistence type="inferred from homology"/>
<dbReference type="GO" id="GO:0015087">
    <property type="term" value="F:cobalt ion transmembrane transporter activity"/>
    <property type="evidence" value="ECO:0007669"/>
    <property type="project" value="UniProtKB-ARBA"/>
</dbReference>
<evidence type="ECO:0000256" key="5">
    <source>
        <dbReference type="ARBA" id="ARBA00022741"/>
    </source>
</evidence>
<evidence type="ECO:0000313" key="12">
    <source>
        <dbReference type="EMBL" id="TKH11930.1"/>
    </source>
</evidence>
<comment type="function">
    <text evidence="10">Part of an ABC transporter complex. Responsible for energy coupling to the transport system.</text>
</comment>
<reference evidence="12 13" key="1">
    <citation type="journal article" date="2019" name="Environ. Microbiol.">
        <title>An active ?-lactamase is a part of an orchestrated cell wall stress resistance network of Bacillus subtilis and related rhizosphere species.</title>
        <authorList>
            <person name="Bucher T."/>
            <person name="Keren-Paz A."/>
            <person name="Hausser J."/>
            <person name="Olender T."/>
            <person name="Cytryn E."/>
            <person name="Kolodkin-Gal I."/>
        </authorList>
    </citation>
    <scope>NUCLEOTIDE SEQUENCE [LARGE SCALE GENOMIC DNA]</scope>
    <source>
        <strain evidence="12 13">I4</strain>
    </source>
</reference>
<evidence type="ECO:0000256" key="4">
    <source>
        <dbReference type="ARBA" id="ARBA00022475"/>
    </source>
</evidence>
<evidence type="ECO:0000256" key="1">
    <source>
        <dbReference type="ARBA" id="ARBA00004202"/>
    </source>
</evidence>
<comment type="similarity">
    <text evidence="2 10">Belongs to the ABC transporter superfamily.</text>
</comment>
<dbReference type="GO" id="GO:0005524">
    <property type="term" value="F:ATP binding"/>
    <property type="evidence" value="ECO:0007669"/>
    <property type="project" value="UniProtKB-UniRule"/>
</dbReference>
<dbReference type="NCBIfam" id="TIGR01166">
    <property type="entry name" value="cbiO"/>
    <property type="match status" value="1"/>
</dbReference>
<evidence type="ECO:0000259" key="11">
    <source>
        <dbReference type="PROSITE" id="PS50893"/>
    </source>
</evidence>
<keyword evidence="7" id="KW-1278">Translocase</keyword>
<keyword evidence="8 10" id="KW-0472">Membrane</keyword>
<dbReference type="PANTHER" id="PTHR43553:SF24">
    <property type="entry name" value="ENERGY-COUPLING FACTOR TRANSPORTER ATP-BINDING PROTEIN ECFA1"/>
    <property type="match status" value="1"/>
</dbReference>
<dbReference type="InterPro" id="IPR015856">
    <property type="entry name" value="ABC_transpr_CbiO/EcfA_su"/>
</dbReference>
<organism evidence="12 13">
    <name type="scientific">Peribacillus simplex</name>
    <dbReference type="NCBI Taxonomy" id="1478"/>
    <lineage>
        <taxon>Bacteria</taxon>
        <taxon>Bacillati</taxon>
        <taxon>Bacillota</taxon>
        <taxon>Bacilli</taxon>
        <taxon>Bacillales</taxon>
        <taxon>Bacillaceae</taxon>
        <taxon>Peribacillus</taxon>
    </lineage>
</organism>
<dbReference type="GO" id="GO:0042626">
    <property type="term" value="F:ATPase-coupled transmembrane transporter activity"/>
    <property type="evidence" value="ECO:0007669"/>
    <property type="project" value="TreeGrafter"/>
</dbReference>
<comment type="caution">
    <text evidence="12">The sequence shown here is derived from an EMBL/GenBank/DDBJ whole genome shotgun (WGS) entry which is preliminary data.</text>
</comment>